<evidence type="ECO:0000313" key="3">
    <source>
        <dbReference type="Proteomes" id="UP000757232"/>
    </source>
</evidence>
<reference evidence="2" key="1">
    <citation type="submission" date="2016-06" db="EMBL/GenBank/DDBJ databases">
        <title>Draft Genome sequence of the fungus Inonotus baumii.</title>
        <authorList>
            <person name="Zhu H."/>
            <person name="Lin W."/>
        </authorList>
    </citation>
    <scope>NUCLEOTIDE SEQUENCE</scope>
    <source>
        <strain evidence="2">821</strain>
    </source>
</reference>
<protein>
    <submittedName>
        <fullName evidence="2">Uncharacterized protein</fullName>
    </submittedName>
</protein>
<organism evidence="2 3">
    <name type="scientific">Sanghuangporus baumii</name>
    <name type="common">Phellinus baumii</name>
    <dbReference type="NCBI Taxonomy" id="108892"/>
    <lineage>
        <taxon>Eukaryota</taxon>
        <taxon>Fungi</taxon>
        <taxon>Dikarya</taxon>
        <taxon>Basidiomycota</taxon>
        <taxon>Agaricomycotina</taxon>
        <taxon>Agaricomycetes</taxon>
        <taxon>Hymenochaetales</taxon>
        <taxon>Hymenochaetaceae</taxon>
        <taxon>Sanghuangporus</taxon>
    </lineage>
</organism>
<sequence>MSMGELMAALEKLELQVAELSNGYGQHGASGVTRNAGSRCTAKEDSEPASILTLRSKDIDGGPQVCEPDSPTMTDASPLMADNSTEEVFIEDPTSPRRVL</sequence>
<dbReference type="EMBL" id="LNZH02000142">
    <property type="protein sequence ID" value="OCB90048.1"/>
    <property type="molecule type" value="Genomic_DNA"/>
</dbReference>
<accession>A0A9Q5NAD9</accession>
<evidence type="ECO:0000256" key="1">
    <source>
        <dbReference type="SAM" id="MobiDB-lite"/>
    </source>
</evidence>
<dbReference type="Proteomes" id="UP000757232">
    <property type="component" value="Unassembled WGS sequence"/>
</dbReference>
<name>A0A9Q5NAD9_SANBA</name>
<dbReference type="AlphaFoldDB" id="A0A9Q5NAD9"/>
<evidence type="ECO:0000313" key="2">
    <source>
        <dbReference type="EMBL" id="OCB90048.1"/>
    </source>
</evidence>
<gene>
    <name evidence="2" type="ORF">A7U60_g2712</name>
</gene>
<keyword evidence="3" id="KW-1185">Reference proteome</keyword>
<proteinExistence type="predicted"/>
<comment type="caution">
    <text evidence="2">The sequence shown here is derived from an EMBL/GenBank/DDBJ whole genome shotgun (WGS) entry which is preliminary data.</text>
</comment>
<feature type="region of interest" description="Disordered" evidence="1">
    <location>
        <begin position="24"/>
        <end position="100"/>
    </location>
</feature>